<evidence type="ECO:0000256" key="4">
    <source>
        <dbReference type="ARBA" id="ARBA00022842"/>
    </source>
</evidence>
<evidence type="ECO:0008006" key="8">
    <source>
        <dbReference type="Google" id="ProtNLM"/>
    </source>
</evidence>
<evidence type="ECO:0000313" key="7">
    <source>
        <dbReference type="Proteomes" id="UP001432027"/>
    </source>
</evidence>
<dbReference type="PANTHER" id="PTHR21208:SF0">
    <property type="entry name" value="ADP-DEPENDENT GLUCOKINASE"/>
    <property type="match status" value="1"/>
</dbReference>
<name>A0AAV5SUU6_9BILA</name>
<keyword evidence="7" id="KW-1185">Reference proteome</keyword>
<evidence type="ECO:0000313" key="6">
    <source>
        <dbReference type="EMBL" id="GMS83994.1"/>
    </source>
</evidence>
<dbReference type="AlphaFoldDB" id="A0AAV5SUU6"/>
<gene>
    <name evidence="6" type="ORF">PENTCL1PPCAC_6169</name>
</gene>
<evidence type="ECO:0000256" key="1">
    <source>
        <dbReference type="ARBA" id="ARBA00022679"/>
    </source>
</evidence>
<comment type="caution">
    <text evidence="6">The sequence shown here is derived from an EMBL/GenBank/DDBJ whole genome shotgun (WGS) entry which is preliminary data.</text>
</comment>
<keyword evidence="3" id="KW-0418">Kinase</keyword>
<accession>A0AAV5SUU6</accession>
<sequence length="224" mass="25771">QTLISSVLSSLLSSAWAACNDAQMKTIVECYKSFDASYGITSFPPFKDDYFEDFHRPRGIMMNNDGIAAKPTVMKYGKALTECLTPVADCIEDSTFEQSPLNANLEKKDGHRFNMDRLQTAYQCTEPGYSYQMRHYFCLDHFKADQESDLYKKKEECNAELNGVLEGNHSEEKMCSAYNKDLECYRDCFADYCGDEAGEFYCELRSQEYRINVPICVFIDCKRH</sequence>
<protein>
    <recommendedName>
        <fullName evidence="8">Secreted protein</fullName>
    </recommendedName>
</protein>
<dbReference type="PANTHER" id="PTHR21208">
    <property type="entry name" value="ADP-DEPENDENT GLUCOKINASE"/>
    <property type="match status" value="1"/>
</dbReference>
<dbReference type="GO" id="GO:0043843">
    <property type="term" value="F:ADP-specific glucokinase activity"/>
    <property type="evidence" value="ECO:0007669"/>
    <property type="project" value="TreeGrafter"/>
</dbReference>
<keyword evidence="5" id="KW-0732">Signal</keyword>
<keyword evidence="2" id="KW-0479">Metal-binding</keyword>
<dbReference type="GO" id="GO:0006006">
    <property type="term" value="P:glucose metabolic process"/>
    <property type="evidence" value="ECO:0007669"/>
    <property type="project" value="TreeGrafter"/>
</dbReference>
<reference evidence="6" key="1">
    <citation type="submission" date="2023-10" db="EMBL/GenBank/DDBJ databases">
        <title>Genome assembly of Pristionchus species.</title>
        <authorList>
            <person name="Yoshida K."/>
            <person name="Sommer R.J."/>
        </authorList>
    </citation>
    <scope>NUCLEOTIDE SEQUENCE</scope>
    <source>
        <strain evidence="6">RS0144</strain>
    </source>
</reference>
<evidence type="ECO:0000256" key="5">
    <source>
        <dbReference type="SAM" id="SignalP"/>
    </source>
</evidence>
<dbReference type="GO" id="GO:0005783">
    <property type="term" value="C:endoplasmic reticulum"/>
    <property type="evidence" value="ECO:0007669"/>
    <property type="project" value="TreeGrafter"/>
</dbReference>
<organism evidence="6 7">
    <name type="scientific">Pristionchus entomophagus</name>
    <dbReference type="NCBI Taxonomy" id="358040"/>
    <lineage>
        <taxon>Eukaryota</taxon>
        <taxon>Metazoa</taxon>
        <taxon>Ecdysozoa</taxon>
        <taxon>Nematoda</taxon>
        <taxon>Chromadorea</taxon>
        <taxon>Rhabditida</taxon>
        <taxon>Rhabditina</taxon>
        <taxon>Diplogasteromorpha</taxon>
        <taxon>Diplogasteroidea</taxon>
        <taxon>Neodiplogasteridae</taxon>
        <taxon>Pristionchus</taxon>
    </lineage>
</organism>
<dbReference type="EMBL" id="BTSX01000002">
    <property type="protein sequence ID" value="GMS83994.1"/>
    <property type="molecule type" value="Genomic_DNA"/>
</dbReference>
<feature type="non-terminal residue" evidence="6">
    <location>
        <position position="1"/>
    </location>
</feature>
<feature type="signal peptide" evidence="5">
    <location>
        <begin position="1"/>
        <end position="17"/>
    </location>
</feature>
<proteinExistence type="predicted"/>
<evidence type="ECO:0000256" key="3">
    <source>
        <dbReference type="ARBA" id="ARBA00022777"/>
    </source>
</evidence>
<keyword evidence="1" id="KW-0808">Transferase</keyword>
<dbReference type="GO" id="GO:0046872">
    <property type="term" value="F:metal ion binding"/>
    <property type="evidence" value="ECO:0007669"/>
    <property type="project" value="UniProtKB-KW"/>
</dbReference>
<evidence type="ECO:0000256" key="2">
    <source>
        <dbReference type="ARBA" id="ARBA00022723"/>
    </source>
</evidence>
<feature type="chain" id="PRO_5043338492" description="Secreted protein" evidence="5">
    <location>
        <begin position="18"/>
        <end position="224"/>
    </location>
</feature>
<dbReference type="InterPro" id="IPR007666">
    <property type="entry name" value="ADP_PFK/GK"/>
</dbReference>
<keyword evidence="4" id="KW-0460">Magnesium</keyword>
<dbReference type="Proteomes" id="UP001432027">
    <property type="component" value="Unassembled WGS sequence"/>
</dbReference>